<keyword evidence="3" id="KW-1185">Reference proteome</keyword>
<dbReference type="Pfam" id="PF01593">
    <property type="entry name" value="Amino_oxidase"/>
    <property type="match status" value="1"/>
</dbReference>
<dbReference type="InterPro" id="IPR002937">
    <property type="entry name" value="Amino_oxidase"/>
</dbReference>
<comment type="caution">
    <text evidence="2">The sequence shown here is derived from an EMBL/GenBank/DDBJ whole genome shotgun (WGS) entry which is preliminary data.</text>
</comment>
<protein>
    <submittedName>
        <fullName evidence="2">Hydroxysqualene dehydroxylase</fullName>
    </submittedName>
</protein>
<dbReference type="NCBIfam" id="TIGR03467">
    <property type="entry name" value="HpnE"/>
    <property type="match status" value="1"/>
</dbReference>
<dbReference type="InterPro" id="IPR036188">
    <property type="entry name" value="FAD/NAD-bd_sf"/>
</dbReference>
<dbReference type="RefSeq" id="WP_238312533.1">
    <property type="nucleotide sequence ID" value="NZ_BPQV01000010.1"/>
</dbReference>
<dbReference type="InterPro" id="IPR017830">
    <property type="entry name" value="SQase_HpnE"/>
</dbReference>
<evidence type="ECO:0000259" key="1">
    <source>
        <dbReference type="Pfam" id="PF01593"/>
    </source>
</evidence>
<reference evidence="2" key="1">
    <citation type="journal article" date="2021" name="Front. Microbiol.">
        <title>Comprehensive Comparative Genomics and Phenotyping of Methylobacterium Species.</title>
        <authorList>
            <person name="Alessa O."/>
            <person name="Ogura Y."/>
            <person name="Fujitani Y."/>
            <person name="Takami H."/>
            <person name="Hayashi T."/>
            <person name="Sahin N."/>
            <person name="Tani A."/>
        </authorList>
    </citation>
    <scope>NUCLEOTIDE SEQUENCE</scope>
    <source>
        <strain evidence="2">NBRC 15689</strain>
    </source>
</reference>
<dbReference type="InterPro" id="IPR050464">
    <property type="entry name" value="Zeta_carotene_desat/Oxidored"/>
</dbReference>
<dbReference type="Gene3D" id="3.50.50.60">
    <property type="entry name" value="FAD/NAD(P)-binding domain"/>
    <property type="match status" value="1"/>
</dbReference>
<evidence type="ECO:0000313" key="3">
    <source>
        <dbReference type="Proteomes" id="UP001055156"/>
    </source>
</evidence>
<sequence>MSGTVHVVGAGLAGLSAAASLAEMGRHVVLHEAAKQAGGRCRSYYDPSLGLTIDNGNHLLLSGNTAALDFLTRIGAPQGVLDGPDEAAFDFADLRTGERWQLRPNAGRLPWWVLDASRRVPGSRASDYLAPLSLMMAASGKAPGRAGTIGEKMACEGLLYERLWHPVLLAALNTDPRESDVGLAATILKETLGAGGRACRPLVAVQGLSAAFVDPALSYLAARGGEIRYGRRLRALGISGGRIASLDFADGPTEIGPRDGVVLALPPWVAADLLPGLPAPQEFRSIVNAHFAGAPPAGAPLLLGVVGGLTEWLFAYPDRFSVTISGADHLLDTPREELARRIWDEIADLHGLARELPSWQIVKEKRATFAATPAEAARRAGATTVYTNLVLAGDWTATGLPSTIEGAIRSGTMAADALTRSGMCGRTQASSAA</sequence>
<organism evidence="2 3">
    <name type="scientific">Methylobacterium organophilum</name>
    <dbReference type="NCBI Taxonomy" id="410"/>
    <lineage>
        <taxon>Bacteria</taxon>
        <taxon>Pseudomonadati</taxon>
        <taxon>Pseudomonadota</taxon>
        <taxon>Alphaproteobacteria</taxon>
        <taxon>Hyphomicrobiales</taxon>
        <taxon>Methylobacteriaceae</taxon>
        <taxon>Methylobacterium</taxon>
    </lineage>
</organism>
<accession>A0ABQ4TAH3</accession>
<dbReference type="Gene3D" id="3.90.660.20">
    <property type="entry name" value="Protoporphyrinogen oxidase, mitochondrial, domain 2"/>
    <property type="match status" value="1"/>
</dbReference>
<feature type="domain" description="Amine oxidase" evidence="1">
    <location>
        <begin position="12"/>
        <end position="418"/>
    </location>
</feature>
<reference evidence="2" key="2">
    <citation type="submission" date="2021-08" db="EMBL/GenBank/DDBJ databases">
        <authorList>
            <person name="Tani A."/>
            <person name="Ola A."/>
            <person name="Ogura Y."/>
            <person name="Katsura K."/>
            <person name="Hayashi T."/>
        </authorList>
    </citation>
    <scope>NUCLEOTIDE SEQUENCE</scope>
    <source>
        <strain evidence="2">NBRC 15689</strain>
    </source>
</reference>
<name>A0ABQ4TAH3_METOR</name>
<dbReference type="Gene3D" id="1.10.3110.10">
    <property type="entry name" value="protoporphyrinogen ix oxidase, domain 3"/>
    <property type="match status" value="1"/>
</dbReference>
<dbReference type="PANTHER" id="PTHR42923:SF47">
    <property type="entry name" value="BLR3003 PROTEIN"/>
    <property type="match status" value="1"/>
</dbReference>
<dbReference type="PANTHER" id="PTHR42923">
    <property type="entry name" value="PROTOPORPHYRINOGEN OXIDASE"/>
    <property type="match status" value="1"/>
</dbReference>
<evidence type="ECO:0000313" key="2">
    <source>
        <dbReference type="EMBL" id="GJE28593.1"/>
    </source>
</evidence>
<proteinExistence type="predicted"/>
<dbReference type="SUPFAM" id="SSF51905">
    <property type="entry name" value="FAD/NAD(P)-binding domain"/>
    <property type="match status" value="1"/>
</dbReference>
<gene>
    <name evidence="2" type="primary">hpnE</name>
    <name evidence="2" type="ORF">LKMONMHP_3466</name>
</gene>
<dbReference type="EMBL" id="BPQV01000010">
    <property type="protein sequence ID" value="GJE28593.1"/>
    <property type="molecule type" value="Genomic_DNA"/>
</dbReference>
<dbReference type="Proteomes" id="UP001055156">
    <property type="component" value="Unassembled WGS sequence"/>
</dbReference>